<dbReference type="AlphaFoldDB" id="F4C2M8"/>
<dbReference type="KEGG" id="shg:Sph21_4176"/>
<dbReference type="EMBL" id="CP002584">
    <property type="protein sequence ID" value="ADZ80707.1"/>
    <property type="molecule type" value="Genomic_DNA"/>
</dbReference>
<proteinExistence type="predicted"/>
<reference evidence="1" key="1">
    <citation type="submission" date="2011-03" db="EMBL/GenBank/DDBJ databases">
        <title>Complete sequence of Sphingobacterium sp. 21.</title>
        <authorList>
            <consortium name="US DOE Joint Genome Institute"/>
            <person name="Lucas S."/>
            <person name="Copeland A."/>
            <person name="Lapidus A."/>
            <person name="Cheng J.-F."/>
            <person name="Goodwin L."/>
            <person name="Pitluck S."/>
            <person name="Davenport K."/>
            <person name="Detter J.C."/>
            <person name="Han C."/>
            <person name="Tapia R."/>
            <person name="Land M."/>
            <person name="Hauser L."/>
            <person name="Kyrpides N."/>
            <person name="Ivanova N."/>
            <person name="Ovchinnikova G."/>
            <person name="Pagani I."/>
            <person name="Siebers A.K."/>
            <person name="Allgaier M."/>
            <person name="Thelen M.P."/>
            <person name="Hugenholtz P."/>
            <person name="Woyke T."/>
        </authorList>
    </citation>
    <scope>NUCLEOTIDE SEQUENCE</scope>
    <source>
        <strain evidence="1">21</strain>
    </source>
</reference>
<name>F4C2M8_SPHS2</name>
<gene>
    <name evidence="1" type="ordered locus">Sph21_4176</name>
</gene>
<dbReference type="HOGENOM" id="CLU_3358552_0_0_10"/>
<accession>F4C2M8</accession>
<sequence>MSQSKSQANQYDKIFRENMEVVLPGMIANCRNSLEK</sequence>
<evidence type="ECO:0000313" key="1">
    <source>
        <dbReference type="EMBL" id="ADZ80707.1"/>
    </source>
</evidence>
<organism evidence="1">
    <name type="scientific">Sphingobacterium sp. (strain 21)</name>
    <dbReference type="NCBI Taxonomy" id="743722"/>
    <lineage>
        <taxon>Bacteria</taxon>
        <taxon>Pseudomonadati</taxon>
        <taxon>Bacteroidota</taxon>
        <taxon>Sphingobacteriia</taxon>
        <taxon>Sphingobacteriales</taxon>
        <taxon>Sphingobacteriaceae</taxon>
        <taxon>Sphingobacterium</taxon>
    </lineage>
</organism>
<protein>
    <submittedName>
        <fullName evidence="1">Uncharacterized protein</fullName>
    </submittedName>
</protein>